<gene>
    <name evidence="1" type="ORF">EEDITHA_LOCUS10013</name>
</gene>
<evidence type="ECO:0000313" key="2">
    <source>
        <dbReference type="Proteomes" id="UP001153954"/>
    </source>
</evidence>
<evidence type="ECO:0000313" key="1">
    <source>
        <dbReference type="EMBL" id="CAH2094451.1"/>
    </source>
</evidence>
<name>A0AAU9U5U2_EUPED</name>
<proteinExistence type="predicted"/>
<dbReference type="Proteomes" id="UP001153954">
    <property type="component" value="Unassembled WGS sequence"/>
</dbReference>
<comment type="caution">
    <text evidence="1">The sequence shown here is derived from an EMBL/GenBank/DDBJ whole genome shotgun (WGS) entry which is preliminary data.</text>
</comment>
<evidence type="ECO:0008006" key="3">
    <source>
        <dbReference type="Google" id="ProtNLM"/>
    </source>
</evidence>
<keyword evidence="2" id="KW-1185">Reference proteome</keyword>
<sequence>MEKAFDRVWHARLLAKTIDATTPPALVLLVASFLKSRSFYVSVEGVVSQSRSIRAGVSHTVHTVFHPRVVCRLYAARTDDISTLCEHLREGEEYVLLALYEDDSAYFASSYHNIATTNKMQCLLDLLPEWLDK</sequence>
<dbReference type="AlphaFoldDB" id="A0AAU9U5U2"/>
<reference evidence="1" key="1">
    <citation type="submission" date="2022-03" db="EMBL/GenBank/DDBJ databases">
        <authorList>
            <person name="Tunstrom K."/>
        </authorList>
    </citation>
    <scope>NUCLEOTIDE SEQUENCE</scope>
</reference>
<organism evidence="1 2">
    <name type="scientific">Euphydryas editha</name>
    <name type="common">Edith's checkerspot</name>
    <dbReference type="NCBI Taxonomy" id="104508"/>
    <lineage>
        <taxon>Eukaryota</taxon>
        <taxon>Metazoa</taxon>
        <taxon>Ecdysozoa</taxon>
        <taxon>Arthropoda</taxon>
        <taxon>Hexapoda</taxon>
        <taxon>Insecta</taxon>
        <taxon>Pterygota</taxon>
        <taxon>Neoptera</taxon>
        <taxon>Endopterygota</taxon>
        <taxon>Lepidoptera</taxon>
        <taxon>Glossata</taxon>
        <taxon>Ditrysia</taxon>
        <taxon>Papilionoidea</taxon>
        <taxon>Nymphalidae</taxon>
        <taxon>Nymphalinae</taxon>
        <taxon>Euphydryas</taxon>
    </lineage>
</organism>
<dbReference type="EMBL" id="CAKOGL010000014">
    <property type="protein sequence ID" value="CAH2094451.1"/>
    <property type="molecule type" value="Genomic_DNA"/>
</dbReference>
<accession>A0AAU9U5U2</accession>
<protein>
    <recommendedName>
        <fullName evidence="3">Reverse transcriptase</fullName>
    </recommendedName>
</protein>